<evidence type="ECO:0000256" key="5">
    <source>
        <dbReference type="SAM" id="MobiDB-lite"/>
    </source>
</evidence>
<dbReference type="PANTHER" id="PTHR43335">
    <property type="entry name" value="ABC TRANSPORTER, ATP-BINDING PROTEIN"/>
    <property type="match status" value="1"/>
</dbReference>
<dbReference type="EMBL" id="JAAXOW010000001">
    <property type="protein sequence ID" value="NKX92735.1"/>
    <property type="molecule type" value="Genomic_DNA"/>
</dbReference>
<accession>A0A9X5IQI6</accession>
<dbReference type="InterPro" id="IPR003593">
    <property type="entry name" value="AAA+_ATPase"/>
</dbReference>
<keyword evidence="8" id="KW-1185">Reference proteome</keyword>
<dbReference type="InterPro" id="IPR027417">
    <property type="entry name" value="P-loop_NTPase"/>
</dbReference>
<evidence type="ECO:0000256" key="3">
    <source>
        <dbReference type="ARBA" id="ARBA00022741"/>
    </source>
</evidence>
<keyword evidence="4 7" id="KW-0067">ATP-binding</keyword>
<evidence type="ECO:0000256" key="4">
    <source>
        <dbReference type="ARBA" id="ARBA00022840"/>
    </source>
</evidence>
<dbReference type="SUPFAM" id="SSF52540">
    <property type="entry name" value="P-loop containing nucleoside triphosphate hydrolases"/>
    <property type="match status" value="1"/>
</dbReference>
<proteinExistence type="inferred from homology"/>
<dbReference type="Pfam" id="PF00005">
    <property type="entry name" value="ABC_tran"/>
    <property type="match status" value="1"/>
</dbReference>
<dbReference type="GO" id="GO:0005524">
    <property type="term" value="F:ATP binding"/>
    <property type="evidence" value="ECO:0007669"/>
    <property type="project" value="UniProtKB-KW"/>
</dbReference>
<dbReference type="Gene3D" id="3.40.50.300">
    <property type="entry name" value="P-loop containing nucleotide triphosphate hydrolases"/>
    <property type="match status" value="1"/>
</dbReference>
<keyword evidence="2" id="KW-0813">Transport</keyword>
<protein>
    <submittedName>
        <fullName evidence="7">ATP-binding cassette domain-containing protein</fullName>
    </submittedName>
</protein>
<reference evidence="7 8" key="1">
    <citation type="submission" date="2020-04" db="EMBL/GenBank/DDBJ databases">
        <title>MicrobeNet Type strains.</title>
        <authorList>
            <person name="Nicholson A.C."/>
        </authorList>
    </citation>
    <scope>NUCLEOTIDE SEQUENCE [LARGE SCALE GENOMIC DNA]</scope>
    <source>
        <strain evidence="7 8">ATCC BAA-789</strain>
    </source>
</reference>
<dbReference type="PANTHER" id="PTHR43335:SF4">
    <property type="entry name" value="ABC TRANSPORTER, ATP-BINDING PROTEIN"/>
    <property type="match status" value="1"/>
</dbReference>
<evidence type="ECO:0000256" key="2">
    <source>
        <dbReference type="ARBA" id="ARBA00022448"/>
    </source>
</evidence>
<gene>
    <name evidence="7" type="ORF">HF995_05505</name>
</gene>
<sequence length="374" mass="39048">MTTPAPPPPTDGPDPRDLAVCTSGLRKTYASLRGRSTAVSGLDLRVPYGGVHGFLGPNGSGKTTSIRMLLGLARADAGTMHLFGQQVPKALPDVIGRVGAIVESPKFFPNFSARRNLELLATAIGAPDRAVDQVLTDVGLHDRAKSKYRTYSLGMKQRLAIAATLLKDPDLLIFDEPTNGLDPAGIHEIRQTMRQLAENGKTVLVSSHILAEVEQVADTVSIIGRGRLLAEGRVADIISAAGGSSVRVAVRSEDHAAAVRVLREAGLDLTDDATHVVVRGVDDASEIARRLGHHDLWVNELVTVKAGLEQVFLELTAGEGPGTTAGAGALAAPRPQHAGPGAGTGTDTDTDKVPPAPPASPYAPRATDTEGGAR</sequence>
<comment type="similarity">
    <text evidence="1">Belongs to the ABC transporter superfamily.</text>
</comment>
<feature type="domain" description="ABC transporter" evidence="6">
    <location>
        <begin position="20"/>
        <end position="250"/>
    </location>
</feature>
<evidence type="ECO:0000259" key="6">
    <source>
        <dbReference type="PROSITE" id="PS50893"/>
    </source>
</evidence>
<evidence type="ECO:0000256" key="1">
    <source>
        <dbReference type="ARBA" id="ARBA00005417"/>
    </source>
</evidence>
<dbReference type="PROSITE" id="PS50893">
    <property type="entry name" value="ABC_TRANSPORTER_2"/>
    <property type="match status" value="1"/>
</dbReference>
<evidence type="ECO:0000313" key="7">
    <source>
        <dbReference type="EMBL" id="NKX92735.1"/>
    </source>
</evidence>
<dbReference type="RefSeq" id="WP_168446740.1">
    <property type="nucleotide sequence ID" value="NZ_JAAXOW010000001.1"/>
</dbReference>
<keyword evidence="3" id="KW-0547">Nucleotide-binding</keyword>
<evidence type="ECO:0000313" key="8">
    <source>
        <dbReference type="Proteomes" id="UP000774283"/>
    </source>
</evidence>
<dbReference type="SMART" id="SM00382">
    <property type="entry name" value="AAA"/>
    <property type="match status" value="1"/>
</dbReference>
<dbReference type="Proteomes" id="UP000774283">
    <property type="component" value="Unassembled WGS sequence"/>
</dbReference>
<dbReference type="InterPro" id="IPR017871">
    <property type="entry name" value="ABC_transporter-like_CS"/>
</dbReference>
<organism evidence="7 8">
    <name type="scientific">Sanguibacter hominis ATCC BAA-789</name>
    <dbReference type="NCBI Taxonomy" id="1312740"/>
    <lineage>
        <taxon>Bacteria</taxon>
        <taxon>Bacillati</taxon>
        <taxon>Actinomycetota</taxon>
        <taxon>Actinomycetes</taxon>
        <taxon>Micrococcales</taxon>
        <taxon>Sanguibacteraceae</taxon>
        <taxon>Sanguibacter</taxon>
    </lineage>
</organism>
<feature type="region of interest" description="Disordered" evidence="5">
    <location>
        <begin position="324"/>
        <end position="374"/>
    </location>
</feature>
<dbReference type="AlphaFoldDB" id="A0A9X5IQI6"/>
<name>A0A9X5IQI6_9MICO</name>
<dbReference type="PROSITE" id="PS00211">
    <property type="entry name" value="ABC_TRANSPORTER_1"/>
    <property type="match status" value="1"/>
</dbReference>
<dbReference type="GO" id="GO:0016887">
    <property type="term" value="F:ATP hydrolysis activity"/>
    <property type="evidence" value="ECO:0007669"/>
    <property type="project" value="InterPro"/>
</dbReference>
<comment type="caution">
    <text evidence="7">The sequence shown here is derived from an EMBL/GenBank/DDBJ whole genome shotgun (WGS) entry which is preliminary data.</text>
</comment>
<dbReference type="InterPro" id="IPR003439">
    <property type="entry name" value="ABC_transporter-like_ATP-bd"/>
</dbReference>